<organism evidence="2 3">
    <name type="scientific">Sphingobacterium kyonggiense</name>
    <dbReference type="NCBI Taxonomy" id="714075"/>
    <lineage>
        <taxon>Bacteria</taxon>
        <taxon>Pseudomonadati</taxon>
        <taxon>Bacteroidota</taxon>
        <taxon>Sphingobacteriia</taxon>
        <taxon>Sphingobacteriales</taxon>
        <taxon>Sphingobacteriaceae</taxon>
        <taxon>Sphingobacterium</taxon>
    </lineage>
</organism>
<gene>
    <name evidence="2" type="ORF">GCM10022216_17690</name>
</gene>
<keyword evidence="3" id="KW-1185">Reference proteome</keyword>
<dbReference type="Proteomes" id="UP001500101">
    <property type="component" value="Unassembled WGS sequence"/>
</dbReference>
<reference evidence="3" key="1">
    <citation type="journal article" date="2019" name="Int. J. Syst. Evol. Microbiol.">
        <title>The Global Catalogue of Microorganisms (GCM) 10K type strain sequencing project: providing services to taxonomists for standard genome sequencing and annotation.</title>
        <authorList>
            <consortium name="The Broad Institute Genomics Platform"/>
            <consortium name="The Broad Institute Genome Sequencing Center for Infectious Disease"/>
            <person name="Wu L."/>
            <person name="Ma J."/>
        </authorList>
    </citation>
    <scope>NUCLEOTIDE SEQUENCE [LARGE SCALE GENOMIC DNA]</scope>
    <source>
        <strain evidence="3">JCM 16704</strain>
    </source>
</reference>
<feature type="transmembrane region" description="Helical" evidence="1">
    <location>
        <begin position="12"/>
        <end position="31"/>
    </location>
</feature>
<accession>A0ABP7YPX4</accession>
<proteinExistence type="predicted"/>
<comment type="caution">
    <text evidence="2">The sequence shown here is derived from an EMBL/GenBank/DDBJ whole genome shotgun (WGS) entry which is preliminary data.</text>
</comment>
<dbReference type="EMBL" id="BAAAZI010000007">
    <property type="protein sequence ID" value="GAA4139499.1"/>
    <property type="molecule type" value="Genomic_DNA"/>
</dbReference>
<evidence type="ECO:0000313" key="3">
    <source>
        <dbReference type="Proteomes" id="UP001500101"/>
    </source>
</evidence>
<evidence type="ECO:0000313" key="2">
    <source>
        <dbReference type="EMBL" id="GAA4139499.1"/>
    </source>
</evidence>
<sequence length="186" mass="21730">MAQKRKKAIRILILVITVSLLLFGFLLYSTIKMKTRNISEMQPFAAYVGDKLNLQRTVWLFQEKEPVDSKYPVVLLDSLNPSFQWYHDRIKLQNPEVKLIKKIPEGTSLQFDKVIMYTNGVSGTSTPRMFGELHDTGQTYKVEYSWGDQSFARMLDKKEKTWSFGLAPWQSTKDTTFYKLPIAEFW</sequence>
<protein>
    <submittedName>
        <fullName evidence="2">Uncharacterized protein</fullName>
    </submittedName>
</protein>
<keyword evidence="1" id="KW-1133">Transmembrane helix</keyword>
<evidence type="ECO:0000256" key="1">
    <source>
        <dbReference type="SAM" id="Phobius"/>
    </source>
</evidence>
<keyword evidence="1" id="KW-0812">Transmembrane</keyword>
<name>A0ABP7YPX4_9SPHI</name>
<keyword evidence="1" id="KW-0472">Membrane</keyword>